<protein>
    <recommendedName>
        <fullName evidence="2">Transcriptional regulatory protein RXT2 N-terminal domain-containing protein</fullName>
    </recommendedName>
</protein>
<dbReference type="GO" id="GO:0005829">
    <property type="term" value="C:cytosol"/>
    <property type="evidence" value="ECO:0007669"/>
    <property type="project" value="TreeGrafter"/>
</dbReference>
<dbReference type="InterPro" id="IPR013904">
    <property type="entry name" value="RXT2_N"/>
</dbReference>
<keyword evidence="4" id="KW-1185">Reference proteome</keyword>
<sequence>MAGSQQQQIIDTIFSMKRRLLRPDDSSDSEETDTPYGHRKQSLKRKAQYARAGKPETPSDPPPFKKRIEHAGYHRYILHRNPARYDPDGDIVEPGDEYEDEDDLSTVEENPYADIRLENLLAPLASAADLPTHPSYSIAYVSKHLTNLTSQAGAVSRKEQVSLCRAKGLFSKFTGDLLYVPNGLTDIGTSRHRLESVANGTFPPATNGEHPEPPPLEIHSIADTEIQGTSEIPEVVMHDLEQPNGVPETNTEDGPAPTSNGTARADGNTDPVTNGESHSENPIEPQQNGAGPPSPPGDDISDTASQLTHRMTTRARAQAASTPSPPPSPSSLVNPIHPMFTFSTESLPHRDFGLPAAEAEDTRMLLMAFVSKQEEISRAATDLYMGMMQGERMRQDVFKWAKAEAHVGEMSDGEDWYDRDEWNLEQDLAKGKDEDEDETNVTGKKSTRQRRKPDKEDR</sequence>
<dbReference type="PANTHER" id="PTHR28232:SF1">
    <property type="entry name" value="TRANSCRIPTIONAL REGULATORY PROTEIN RXT2"/>
    <property type="match status" value="1"/>
</dbReference>
<feature type="region of interest" description="Disordered" evidence="1">
    <location>
        <begin position="15"/>
        <end position="66"/>
    </location>
</feature>
<dbReference type="InterPro" id="IPR039602">
    <property type="entry name" value="Rxt2"/>
</dbReference>
<dbReference type="EMBL" id="MU001779">
    <property type="protein sequence ID" value="KAF2798676.1"/>
    <property type="molecule type" value="Genomic_DNA"/>
</dbReference>
<organism evidence="3 4">
    <name type="scientific">Melanomma pulvis-pyrius CBS 109.77</name>
    <dbReference type="NCBI Taxonomy" id="1314802"/>
    <lineage>
        <taxon>Eukaryota</taxon>
        <taxon>Fungi</taxon>
        <taxon>Dikarya</taxon>
        <taxon>Ascomycota</taxon>
        <taxon>Pezizomycotina</taxon>
        <taxon>Dothideomycetes</taxon>
        <taxon>Pleosporomycetidae</taxon>
        <taxon>Pleosporales</taxon>
        <taxon>Melanommataceae</taxon>
        <taxon>Melanomma</taxon>
    </lineage>
</organism>
<dbReference type="OrthoDB" id="441210at2759"/>
<evidence type="ECO:0000259" key="2">
    <source>
        <dbReference type="Pfam" id="PF08595"/>
    </source>
</evidence>
<feature type="region of interest" description="Disordered" evidence="1">
    <location>
        <begin position="428"/>
        <end position="458"/>
    </location>
</feature>
<feature type="region of interest" description="Disordered" evidence="1">
    <location>
        <begin position="242"/>
        <end position="337"/>
    </location>
</feature>
<dbReference type="Proteomes" id="UP000799757">
    <property type="component" value="Unassembled WGS sequence"/>
</dbReference>
<feature type="compositionally biased region" description="Basic residues" evidence="1">
    <location>
        <begin position="37"/>
        <end position="48"/>
    </location>
</feature>
<dbReference type="AlphaFoldDB" id="A0A6A6XQ40"/>
<evidence type="ECO:0000256" key="1">
    <source>
        <dbReference type="SAM" id="MobiDB-lite"/>
    </source>
</evidence>
<evidence type="ECO:0000313" key="4">
    <source>
        <dbReference type="Proteomes" id="UP000799757"/>
    </source>
</evidence>
<accession>A0A6A6XQ40</accession>
<feature type="domain" description="Transcriptional regulatory protein RXT2 N-terminal" evidence="2">
    <location>
        <begin position="42"/>
        <end position="176"/>
    </location>
</feature>
<reference evidence="3" key="1">
    <citation type="journal article" date="2020" name="Stud. Mycol.">
        <title>101 Dothideomycetes genomes: a test case for predicting lifestyles and emergence of pathogens.</title>
        <authorList>
            <person name="Haridas S."/>
            <person name="Albert R."/>
            <person name="Binder M."/>
            <person name="Bloem J."/>
            <person name="Labutti K."/>
            <person name="Salamov A."/>
            <person name="Andreopoulos B."/>
            <person name="Baker S."/>
            <person name="Barry K."/>
            <person name="Bills G."/>
            <person name="Bluhm B."/>
            <person name="Cannon C."/>
            <person name="Castanera R."/>
            <person name="Culley D."/>
            <person name="Daum C."/>
            <person name="Ezra D."/>
            <person name="Gonzalez J."/>
            <person name="Henrissat B."/>
            <person name="Kuo A."/>
            <person name="Liang C."/>
            <person name="Lipzen A."/>
            <person name="Lutzoni F."/>
            <person name="Magnuson J."/>
            <person name="Mondo S."/>
            <person name="Nolan M."/>
            <person name="Ohm R."/>
            <person name="Pangilinan J."/>
            <person name="Park H.-J."/>
            <person name="Ramirez L."/>
            <person name="Alfaro M."/>
            <person name="Sun H."/>
            <person name="Tritt A."/>
            <person name="Yoshinaga Y."/>
            <person name="Zwiers L.-H."/>
            <person name="Turgeon B."/>
            <person name="Goodwin S."/>
            <person name="Spatafora J."/>
            <person name="Crous P."/>
            <person name="Grigoriev I."/>
        </authorList>
    </citation>
    <scope>NUCLEOTIDE SEQUENCE</scope>
    <source>
        <strain evidence="3">CBS 109.77</strain>
    </source>
</reference>
<feature type="region of interest" description="Disordered" evidence="1">
    <location>
        <begin position="197"/>
        <end position="217"/>
    </location>
</feature>
<gene>
    <name evidence="3" type="ORF">K505DRAFT_414227</name>
</gene>
<proteinExistence type="predicted"/>
<evidence type="ECO:0000313" key="3">
    <source>
        <dbReference type="EMBL" id="KAF2798676.1"/>
    </source>
</evidence>
<dbReference type="PANTHER" id="PTHR28232">
    <property type="entry name" value="TRANSCRIPTIONAL REGULATORY PROTEIN RXT2"/>
    <property type="match status" value="1"/>
</dbReference>
<dbReference type="GO" id="GO:0033698">
    <property type="term" value="C:Rpd3L complex"/>
    <property type="evidence" value="ECO:0007669"/>
    <property type="project" value="TreeGrafter"/>
</dbReference>
<dbReference type="Pfam" id="PF08595">
    <property type="entry name" value="RXT2_N"/>
    <property type="match status" value="1"/>
</dbReference>
<name>A0A6A6XQ40_9PLEO</name>